<proteinExistence type="predicted"/>
<feature type="compositionally biased region" description="Basic and acidic residues" evidence="1">
    <location>
        <begin position="153"/>
        <end position="169"/>
    </location>
</feature>
<dbReference type="AlphaFoldDB" id="A0A4S8IJV4"/>
<protein>
    <submittedName>
        <fullName evidence="2">Uncharacterized protein</fullName>
    </submittedName>
</protein>
<feature type="region of interest" description="Disordered" evidence="1">
    <location>
        <begin position="144"/>
        <end position="233"/>
    </location>
</feature>
<dbReference type="Proteomes" id="UP000317650">
    <property type="component" value="Chromosome 6"/>
</dbReference>
<sequence>MEVAMELVMGGKGCREGGREATAYPAGKMSTCTGRDVRGRCGGAEEVVADSRMHRVAVKGRNAAEDPMRWWRESRRRTEGKWNCSAPCRHRRSRRSEVRRSTKRGGEGAASDPCCAQSLPALRRLHPKIKKRILRMKARKVDLFGGNGGADGGARHEELGGDCEGRVRLGEPGGVRPQAAVVKQETEEKTRPRRRSHGRRRGRANEEDKKGSGEEAEKEKKAEGEKKEAFRSC</sequence>
<name>A0A4S8IJV4_MUSBA</name>
<keyword evidence="3" id="KW-1185">Reference proteome</keyword>
<comment type="caution">
    <text evidence="2">The sequence shown here is derived from an EMBL/GenBank/DDBJ whole genome shotgun (WGS) entry which is preliminary data.</text>
</comment>
<feature type="compositionally biased region" description="Basic residues" evidence="1">
    <location>
        <begin position="191"/>
        <end position="202"/>
    </location>
</feature>
<feature type="compositionally biased region" description="Basic and acidic residues" evidence="1">
    <location>
        <begin position="203"/>
        <end position="233"/>
    </location>
</feature>
<feature type="compositionally biased region" description="Basic and acidic residues" evidence="1">
    <location>
        <begin position="95"/>
        <end position="106"/>
    </location>
</feature>
<gene>
    <name evidence="2" type="ORF">C4D60_Mb06t01230</name>
</gene>
<organism evidence="2 3">
    <name type="scientific">Musa balbisiana</name>
    <name type="common">Banana</name>
    <dbReference type="NCBI Taxonomy" id="52838"/>
    <lineage>
        <taxon>Eukaryota</taxon>
        <taxon>Viridiplantae</taxon>
        <taxon>Streptophyta</taxon>
        <taxon>Embryophyta</taxon>
        <taxon>Tracheophyta</taxon>
        <taxon>Spermatophyta</taxon>
        <taxon>Magnoliopsida</taxon>
        <taxon>Liliopsida</taxon>
        <taxon>Zingiberales</taxon>
        <taxon>Musaceae</taxon>
        <taxon>Musa</taxon>
    </lineage>
</organism>
<reference evidence="2 3" key="1">
    <citation type="journal article" date="2019" name="Nat. Plants">
        <title>Genome sequencing of Musa balbisiana reveals subgenome evolution and function divergence in polyploid bananas.</title>
        <authorList>
            <person name="Yao X."/>
        </authorList>
    </citation>
    <scope>NUCLEOTIDE SEQUENCE [LARGE SCALE GENOMIC DNA]</scope>
    <source>
        <strain evidence="3">cv. DH-PKW</strain>
        <tissue evidence="2">Leaves</tissue>
    </source>
</reference>
<feature type="region of interest" description="Disordered" evidence="1">
    <location>
        <begin position="89"/>
        <end position="114"/>
    </location>
</feature>
<dbReference type="EMBL" id="PYDT01000009">
    <property type="protein sequence ID" value="THU48651.1"/>
    <property type="molecule type" value="Genomic_DNA"/>
</dbReference>
<evidence type="ECO:0000313" key="3">
    <source>
        <dbReference type="Proteomes" id="UP000317650"/>
    </source>
</evidence>
<evidence type="ECO:0000313" key="2">
    <source>
        <dbReference type="EMBL" id="THU48651.1"/>
    </source>
</evidence>
<evidence type="ECO:0000256" key="1">
    <source>
        <dbReference type="SAM" id="MobiDB-lite"/>
    </source>
</evidence>
<accession>A0A4S8IJV4</accession>